<dbReference type="SUPFAM" id="SSF53756">
    <property type="entry name" value="UDP-Glycosyltransferase/glycogen phosphorylase"/>
    <property type="match status" value="1"/>
</dbReference>
<dbReference type="InterPro" id="IPR050426">
    <property type="entry name" value="Glycosyltransferase_28"/>
</dbReference>
<evidence type="ECO:0000259" key="4">
    <source>
        <dbReference type="Pfam" id="PF06722"/>
    </source>
</evidence>
<evidence type="ECO:0000313" key="6">
    <source>
        <dbReference type="EMBL" id="MBB5494082.1"/>
    </source>
</evidence>
<accession>A0A840WD39</accession>
<sequence length="289" mass="31114">MGRFAAGSLDGLLELTAAWRPDVVVGGALSFSAGLVAAHLGVPFVQHAVDMGEPRMIDLAAAAELAPELQRLGLRSMPEPDLFIDVCPPSLRRADAQPAELMRYIPISTQGAVEPWMYAKGERRRVLVTAGSRVTPEFDLDILSGLAEKVSSLDMELLIAAPQKVVSELPHLPEEIRVGWLPLDVLAPTCDLLVHHAGGNTMLTGMANGVPQVVVPYLPYVVDYSTRLRDSGAAEMLLPGEDSPENIADARERVLDDPEYTRKAAEIRTEMRSLPTPAAVLGKVESLVG</sequence>
<evidence type="ECO:0000256" key="3">
    <source>
        <dbReference type="ARBA" id="ARBA00022679"/>
    </source>
</evidence>
<dbReference type="Pfam" id="PF06722">
    <property type="entry name" value="EryCIII-like_C"/>
    <property type="match status" value="1"/>
</dbReference>
<dbReference type="RefSeq" id="WP_221318933.1">
    <property type="nucleotide sequence ID" value="NZ_BAAAKM010000079.1"/>
</dbReference>
<feature type="domain" description="Erythromycin biosynthesis protein CIII-like C-terminal" evidence="4">
    <location>
        <begin position="148"/>
        <end position="287"/>
    </location>
</feature>
<dbReference type="Proteomes" id="UP000579647">
    <property type="component" value="Unassembled WGS sequence"/>
</dbReference>
<keyword evidence="2" id="KW-0328">Glycosyltransferase</keyword>
<comment type="similarity">
    <text evidence="1">Belongs to the glycosyltransferase 28 family.</text>
</comment>
<organism evidence="6 7">
    <name type="scientific">Nocardiopsis metallicus</name>
    <dbReference type="NCBI Taxonomy" id="179819"/>
    <lineage>
        <taxon>Bacteria</taxon>
        <taxon>Bacillati</taxon>
        <taxon>Actinomycetota</taxon>
        <taxon>Actinomycetes</taxon>
        <taxon>Streptosporangiales</taxon>
        <taxon>Nocardiopsidaceae</taxon>
        <taxon>Nocardiopsis</taxon>
    </lineage>
</organism>
<evidence type="ECO:0000259" key="5">
    <source>
        <dbReference type="Pfam" id="PF21036"/>
    </source>
</evidence>
<keyword evidence="3 6" id="KW-0808">Transferase</keyword>
<dbReference type="PANTHER" id="PTHR48050">
    <property type="entry name" value="STEROL 3-BETA-GLUCOSYLTRANSFERASE"/>
    <property type="match status" value="1"/>
</dbReference>
<dbReference type="Gene3D" id="3.40.50.2000">
    <property type="entry name" value="Glycogen Phosphorylase B"/>
    <property type="match status" value="2"/>
</dbReference>
<dbReference type="InterPro" id="IPR048284">
    <property type="entry name" value="EryCIII-like_N"/>
</dbReference>
<evidence type="ECO:0000256" key="1">
    <source>
        <dbReference type="ARBA" id="ARBA00006962"/>
    </source>
</evidence>
<dbReference type="EMBL" id="JACHDO010000001">
    <property type="protein sequence ID" value="MBB5494082.1"/>
    <property type="molecule type" value="Genomic_DNA"/>
</dbReference>
<dbReference type="PANTHER" id="PTHR48050:SF13">
    <property type="entry name" value="STEROL 3-BETA-GLUCOSYLTRANSFERASE UGT80A2"/>
    <property type="match status" value="1"/>
</dbReference>
<reference evidence="6 7" key="1">
    <citation type="submission" date="2020-08" db="EMBL/GenBank/DDBJ databases">
        <title>Sequencing the genomes of 1000 actinobacteria strains.</title>
        <authorList>
            <person name="Klenk H.-P."/>
        </authorList>
    </citation>
    <scope>NUCLEOTIDE SEQUENCE [LARGE SCALE GENOMIC DNA]</scope>
    <source>
        <strain evidence="6 7">DSM 44598</strain>
    </source>
</reference>
<gene>
    <name evidence="6" type="ORF">HNR07_005219</name>
</gene>
<dbReference type="AlphaFoldDB" id="A0A840WD39"/>
<dbReference type="GO" id="GO:0016757">
    <property type="term" value="F:glycosyltransferase activity"/>
    <property type="evidence" value="ECO:0007669"/>
    <property type="project" value="UniProtKB-KW"/>
</dbReference>
<comment type="caution">
    <text evidence="6">The sequence shown here is derived from an EMBL/GenBank/DDBJ whole genome shotgun (WGS) entry which is preliminary data.</text>
</comment>
<evidence type="ECO:0000313" key="7">
    <source>
        <dbReference type="Proteomes" id="UP000579647"/>
    </source>
</evidence>
<name>A0A840WD39_9ACTN</name>
<dbReference type="Pfam" id="PF21036">
    <property type="entry name" value="EryCIII-like_N"/>
    <property type="match status" value="1"/>
</dbReference>
<evidence type="ECO:0000256" key="2">
    <source>
        <dbReference type="ARBA" id="ARBA00022676"/>
    </source>
</evidence>
<keyword evidence="7" id="KW-1185">Reference proteome</keyword>
<feature type="domain" description="Erythromycin biosynthesis protein CIII-like N-terminal" evidence="5">
    <location>
        <begin position="9"/>
        <end position="131"/>
    </location>
</feature>
<dbReference type="InterPro" id="IPR010610">
    <property type="entry name" value="EryCIII-like_C"/>
</dbReference>
<proteinExistence type="inferred from homology"/>
<protein>
    <submittedName>
        <fullName evidence="6">Glycosyltransferase</fullName>
    </submittedName>
</protein>